<keyword evidence="1" id="KW-1133">Transmembrane helix</keyword>
<keyword evidence="1" id="KW-0472">Membrane</keyword>
<keyword evidence="4" id="KW-1185">Reference proteome</keyword>
<evidence type="ECO:0000313" key="3">
    <source>
        <dbReference type="EMBL" id="KAF7376862.1"/>
    </source>
</evidence>
<reference evidence="3" key="1">
    <citation type="submission" date="2020-05" db="EMBL/GenBank/DDBJ databases">
        <title>Mycena genomes resolve the evolution of fungal bioluminescence.</title>
        <authorList>
            <person name="Tsai I.J."/>
        </authorList>
    </citation>
    <scope>NUCLEOTIDE SEQUENCE</scope>
    <source>
        <strain evidence="3">160909Yilan</strain>
    </source>
</reference>
<evidence type="ECO:0000313" key="4">
    <source>
        <dbReference type="Proteomes" id="UP000623467"/>
    </source>
</evidence>
<gene>
    <name evidence="3" type="ORF">MSAN_00103700</name>
</gene>
<evidence type="ECO:0000256" key="2">
    <source>
        <dbReference type="SAM" id="SignalP"/>
    </source>
</evidence>
<dbReference type="Proteomes" id="UP000623467">
    <property type="component" value="Unassembled WGS sequence"/>
</dbReference>
<proteinExistence type="predicted"/>
<feature type="chain" id="PRO_5034181802" evidence="2">
    <location>
        <begin position="17"/>
        <end position="321"/>
    </location>
</feature>
<dbReference type="OrthoDB" id="3233375at2759"/>
<dbReference type="AlphaFoldDB" id="A0A8H6ZFQ4"/>
<dbReference type="EMBL" id="JACAZH010000001">
    <property type="protein sequence ID" value="KAF7376862.1"/>
    <property type="molecule type" value="Genomic_DNA"/>
</dbReference>
<comment type="caution">
    <text evidence="3">The sequence shown here is derived from an EMBL/GenBank/DDBJ whole genome shotgun (WGS) entry which is preliminary data.</text>
</comment>
<organism evidence="3 4">
    <name type="scientific">Mycena sanguinolenta</name>
    <dbReference type="NCBI Taxonomy" id="230812"/>
    <lineage>
        <taxon>Eukaryota</taxon>
        <taxon>Fungi</taxon>
        <taxon>Dikarya</taxon>
        <taxon>Basidiomycota</taxon>
        <taxon>Agaricomycotina</taxon>
        <taxon>Agaricomycetes</taxon>
        <taxon>Agaricomycetidae</taxon>
        <taxon>Agaricales</taxon>
        <taxon>Marasmiineae</taxon>
        <taxon>Mycenaceae</taxon>
        <taxon>Mycena</taxon>
    </lineage>
</organism>
<accession>A0A8H6ZFQ4</accession>
<sequence length="321" mass="35024">MKLSVGLLALACAASASPLRVIVVSNNGEPLQPIPAPRLVGADGKLEPAVAHLNIIKPQQGQSDVPAHVPCGNSGRQGFRFREKATAFADELRIAFGFKPSSHWHGYQHPPKFEELKMHQPLPFIGGPDRMVVPIGIHGGIGGPGGVGLPDAHHLPSSPHTCFPPPPFPPPHMLDLEHPHHGHRVHPHPEHFHRIHHAHWRHANPSFLTRVHFALMSLGPWEGRAVAFVLGCGIGVLLRMFWVLTVLTYRAVRGPSSSPSTYPGEEYAEQYVILEGEDGEDAEEIFVAPPMYTYPVEKVALPVEVEVPAIVVSEAEAEETK</sequence>
<keyword evidence="1" id="KW-0812">Transmembrane</keyword>
<evidence type="ECO:0000256" key="1">
    <source>
        <dbReference type="SAM" id="Phobius"/>
    </source>
</evidence>
<name>A0A8H6ZFQ4_9AGAR</name>
<feature type="transmembrane region" description="Helical" evidence="1">
    <location>
        <begin position="225"/>
        <end position="249"/>
    </location>
</feature>
<protein>
    <submittedName>
        <fullName evidence="3">F-box domain-containing protein</fullName>
    </submittedName>
</protein>
<feature type="signal peptide" evidence="2">
    <location>
        <begin position="1"/>
        <end position="16"/>
    </location>
</feature>
<keyword evidence="2" id="KW-0732">Signal</keyword>